<sequence length="678" mass="76842">EEEQTCLIQLIDLARNIVHTINEATRQAEAEQRLTQIKVGLRVRRPSIRRHSSRVPQIVPDDATLLFEGQVDLIKAPPIPPAQCQLFLFSNALVITRKRNTPDGEEEYTLVDRPIPLHMLHMEKVSRLSSLRTVYQQASILSSIRRQFSHSGSYGSTHSRRRRFHRRWSSNRQAVSDVISVPSDDSLSISLTIHTISGLKIRHRIKTIQQKIKRTTSKTVPLPEKSASFSFNRNQTTPLLQKSATYPSRANSPHMMRSRLLQISHMADPNLHYVFECPSVENRLSWTSKIRSVLPNPSYEPFALEALCATSNYSSLHSVNGKYATGCGTIWCSLSFITPNGRGVIALGTRYGVWVASDDGSEPFKQILPHNCHQLELFNSRILIVRGNSPNRVLGGILIDHIYPSSSPQLSIFSPHIDLSVHSKNFEIIEKSGVIHFAVGTLRGDPILCYLRRRRTGSFRLGLLFYRADNTFATPWFKKFKEYKPLFIQPSELKIIHDYAFILSRSEGVEKVDLSSWVLNSNTTSAFQHIKYSYRIDLPSSHQLSSNYTVDDPALITVGYVSLSQPKTGLICSGKSAFPVADANADLLQEIEFESEAKTVAVCYPYLIIFSTHVIEIRHLETAALVQAIPGKKIRYLYTCQNNPRSHVIHLSMLHPDQDQTKVHLLYLKEPIVFDKDE</sequence>
<proteinExistence type="predicted"/>
<dbReference type="STRING" id="4846.A0A367KDX7"/>
<dbReference type="InterPro" id="IPR001180">
    <property type="entry name" value="CNH_dom"/>
</dbReference>
<keyword evidence="4" id="KW-1185">Reference proteome</keyword>
<dbReference type="PANTHER" id="PTHR46572">
    <property type="entry name" value="RHO1 GDP-GTP EXCHANGE PROTEIN 1-RELATED"/>
    <property type="match status" value="1"/>
</dbReference>
<gene>
    <name evidence="3" type="ORF">CU098_001288</name>
</gene>
<dbReference type="AlphaFoldDB" id="A0A367KDX7"/>
<dbReference type="Gene3D" id="2.30.29.30">
    <property type="entry name" value="Pleckstrin-homology domain (PH domain)/Phosphotyrosine-binding domain (PTB)"/>
    <property type="match status" value="1"/>
</dbReference>
<accession>A0A367KDX7</accession>
<dbReference type="PROSITE" id="PS50219">
    <property type="entry name" value="CNH"/>
    <property type="match status" value="1"/>
</dbReference>
<organism evidence="3 4">
    <name type="scientific">Rhizopus stolonifer</name>
    <name type="common">Rhizopus nigricans</name>
    <dbReference type="NCBI Taxonomy" id="4846"/>
    <lineage>
        <taxon>Eukaryota</taxon>
        <taxon>Fungi</taxon>
        <taxon>Fungi incertae sedis</taxon>
        <taxon>Mucoromycota</taxon>
        <taxon>Mucoromycotina</taxon>
        <taxon>Mucoromycetes</taxon>
        <taxon>Mucorales</taxon>
        <taxon>Mucorineae</taxon>
        <taxon>Rhizopodaceae</taxon>
        <taxon>Rhizopus</taxon>
    </lineage>
</organism>
<reference evidence="3 4" key="1">
    <citation type="journal article" date="2018" name="G3 (Bethesda)">
        <title>Phylogenetic and Phylogenomic Definition of Rhizopus Species.</title>
        <authorList>
            <person name="Gryganskyi A.P."/>
            <person name="Golan J."/>
            <person name="Dolatabadi S."/>
            <person name="Mondo S."/>
            <person name="Robb S."/>
            <person name="Idnurm A."/>
            <person name="Muszewska A."/>
            <person name="Steczkiewicz K."/>
            <person name="Masonjones S."/>
            <person name="Liao H.L."/>
            <person name="Gajdeczka M.T."/>
            <person name="Anike F."/>
            <person name="Vuek A."/>
            <person name="Anishchenko I.M."/>
            <person name="Voigt K."/>
            <person name="de Hoog G.S."/>
            <person name="Smith M.E."/>
            <person name="Heitman J."/>
            <person name="Vilgalys R."/>
            <person name="Stajich J.E."/>
        </authorList>
    </citation>
    <scope>NUCLEOTIDE SEQUENCE [LARGE SCALE GENOMIC DNA]</scope>
    <source>
        <strain evidence="3 4">LSU 92-RS-03</strain>
    </source>
</reference>
<dbReference type="InterPro" id="IPR011993">
    <property type="entry name" value="PH-like_dom_sf"/>
</dbReference>
<dbReference type="OrthoDB" id="2272012at2759"/>
<dbReference type="PANTHER" id="PTHR46572:SF1">
    <property type="entry name" value="RHO1 GUANINE NUCLEOTIDE EXCHANGE FACTOR TUS1"/>
    <property type="match status" value="1"/>
</dbReference>
<dbReference type="InterPro" id="IPR052233">
    <property type="entry name" value="Rho-type_GEFs"/>
</dbReference>
<evidence type="ECO:0000313" key="4">
    <source>
        <dbReference type="Proteomes" id="UP000253551"/>
    </source>
</evidence>
<name>A0A367KDX7_RHIST</name>
<feature type="domain" description="CNH" evidence="2">
    <location>
        <begin position="327"/>
        <end position="644"/>
    </location>
</feature>
<evidence type="ECO:0000256" key="1">
    <source>
        <dbReference type="ARBA" id="ARBA00022658"/>
    </source>
</evidence>
<dbReference type="Pfam" id="PF00780">
    <property type="entry name" value="CNH"/>
    <property type="match status" value="1"/>
</dbReference>
<dbReference type="Proteomes" id="UP000253551">
    <property type="component" value="Unassembled WGS sequence"/>
</dbReference>
<keyword evidence="1" id="KW-0344">Guanine-nucleotide releasing factor</keyword>
<feature type="non-terminal residue" evidence="3">
    <location>
        <position position="1"/>
    </location>
</feature>
<comment type="caution">
    <text evidence="3">The sequence shown here is derived from an EMBL/GenBank/DDBJ whole genome shotgun (WGS) entry which is preliminary data.</text>
</comment>
<dbReference type="EMBL" id="PJQM01001846">
    <property type="protein sequence ID" value="RCI00398.1"/>
    <property type="molecule type" value="Genomic_DNA"/>
</dbReference>
<dbReference type="GO" id="GO:0005085">
    <property type="term" value="F:guanyl-nucleotide exchange factor activity"/>
    <property type="evidence" value="ECO:0007669"/>
    <property type="project" value="UniProtKB-KW"/>
</dbReference>
<protein>
    <recommendedName>
        <fullName evidence="2">CNH domain-containing protein</fullName>
    </recommendedName>
</protein>
<evidence type="ECO:0000259" key="2">
    <source>
        <dbReference type="PROSITE" id="PS50219"/>
    </source>
</evidence>
<evidence type="ECO:0000313" key="3">
    <source>
        <dbReference type="EMBL" id="RCI00398.1"/>
    </source>
</evidence>